<dbReference type="RefSeq" id="WP_045593984.1">
    <property type="nucleotide sequence ID" value="NZ_JYGM01000010.1"/>
</dbReference>
<feature type="transmembrane region" description="Helical" evidence="1">
    <location>
        <begin position="12"/>
        <end position="36"/>
    </location>
</feature>
<feature type="transmembrane region" description="Helical" evidence="1">
    <location>
        <begin position="132"/>
        <end position="149"/>
    </location>
</feature>
<feature type="transmembrane region" description="Helical" evidence="1">
    <location>
        <begin position="48"/>
        <end position="69"/>
    </location>
</feature>
<keyword evidence="1" id="KW-0472">Membrane</keyword>
<dbReference type="EMBL" id="JYGM01000010">
    <property type="protein sequence ID" value="KJQ61148.1"/>
    <property type="molecule type" value="Genomic_DNA"/>
</dbReference>
<dbReference type="Proteomes" id="UP000033657">
    <property type="component" value="Unassembled WGS sequence"/>
</dbReference>
<keyword evidence="1" id="KW-1133">Transmembrane helix</keyword>
<feature type="transmembrane region" description="Helical" evidence="1">
    <location>
        <begin position="97"/>
        <end position="120"/>
    </location>
</feature>
<gene>
    <name evidence="2" type="ORF">TZ87_01855</name>
</gene>
<evidence type="ECO:0000313" key="3">
    <source>
        <dbReference type="Proteomes" id="UP000033657"/>
    </source>
</evidence>
<dbReference type="PATRIC" id="fig|28037.209.peg.1827"/>
<comment type="caution">
    <text evidence="2">The sequence shown here is derived from an EMBL/GenBank/DDBJ whole genome shotgun (WGS) entry which is preliminary data.</text>
</comment>
<protein>
    <submittedName>
        <fullName evidence="2">Uncharacterized protein</fullName>
    </submittedName>
</protein>
<dbReference type="AlphaFoldDB" id="A0A0F2CQY3"/>
<proteinExistence type="predicted"/>
<evidence type="ECO:0000313" key="2">
    <source>
        <dbReference type="EMBL" id="KJQ61148.1"/>
    </source>
</evidence>
<sequence length="445" mass="53788">MESNMNNRSKSNWKYGFTLLLTIVFFTSLQYLFYWVTKVDFSILEKDFIEIYSFIVSVLSLFGVYFAIIQFSLQMKGDKNIYFGIDYVSYLQKSSQIYQFSTSNTFFTSLLLFVTFPIISKLGFLSFWLEKIWNSICLFLLCLFIILLYEGLNQILKITDENKTEKQNIIYNEKVKKVNELLQSLYNENNKRMPESSRIQYFFMHIKYEINIIIKSNSIDSEFEKQYYLNYLLYLLDVKDKISPKNIVYFLRGYLKMLNEYEIELLLESEKPLVFYYPLLDGFTSMHKNIDNDNNDILKEYIDELYDFLKKQEYLESPLLIKFVLDNPYLFLKEDLHQLTNFLDLIFSLNSFNIEELEYQLFNLGKSEDFVESDISKLVCNVWNYLFEMYDQRQIDLLLPFERHFEFQNFFGMNTEFIYEENWYSKTLVDYVEKNPKSELYNRIL</sequence>
<reference evidence="2 3" key="1">
    <citation type="submission" date="2015-02" db="EMBL/GenBank/DDBJ databases">
        <title>Evolution of amylase-binding proteins of oral streptococcal species.</title>
        <authorList>
            <person name="Haase E.M."/>
        </authorList>
    </citation>
    <scope>NUCLEOTIDE SEQUENCE [LARGE SCALE GENOMIC DNA]</scope>
    <source>
        <strain evidence="2 3">COL85/1862</strain>
    </source>
</reference>
<name>A0A0F2CQY3_STROR</name>
<keyword evidence="1" id="KW-0812">Transmembrane</keyword>
<organism evidence="2 3">
    <name type="scientific">Streptococcus oralis subsp. oralis</name>
    <dbReference type="NCBI Taxonomy" id="1891914"/>
    <lineage>
        <taxon>Bacteria</taxon>
        <taxon>Bacillati</taxon>
        <taxon>Bacillota</taxon>
        <taxon>Bacilli</taxon>
        <taxon>Lactobacillales</taxon>
        <taxon>Streptococcaceae</taxon>
        <taxon>Streptococcus</taxon>
    </lineage>
</organism>
<evidence type="ECO:0000256" key="1">
    <source>
        <dbReference type="SAM" id="Phobius"/>
    </source>
</evidence>
<accession>A0A0F2CQY3</accession>